<dbReference type="InterPro" id="IPR038720">
    <property type="entry name" value="YprB_RNase_H-like_dom"/>
</dbReference>
<evidence type="ECO:0000313" key="3">
    <source>
        <dbReference type="EMBL" id="KAB2333636.1"/>
    </source>
</evidence>
<dbReference type="PANTHER" id="PTHR38462">
    <property type="entry name" value="EXONUCLEASE-LIKE PROTEIN"/>
    <property type="match status" value="1"/>
</dbReference>
<feature type="coiled-coil region" evidence="1">
    <location>
        <begin position="399"/>
        <end position="426"/>
    </location>
</feature>
<comment type="caution">
    <text evidence="3">The sequence shown here is derived from an EMBL/GenBank/DDBJ whole genome shotgun (WGS) entry which is preliminary data.</text>
</comment>
<protein>
    <recommendedName>
        <fullName evidence="2">YprB ribonuclease H-like domain-containing protein</fullName>
    </recommendedName>
</protein>
<dbReference type="SUPFAM" id="SSF53098">
    <property type="entry name" value="Ribonuclease H-like"/>
    <property type="match status" value="1"/>
</dbReference>
<gene>
    <name evidence="3" type="ORF">F7732_05980</name>
</gene>
<name>A0A7V7UVT2_9BACI</name>
<dbReference type="InterPro" id="IPR011990">
    <property type="entry name" value="TPR-like_helical_dom_sf"/>
</dbReference>
<dbReference type="Pfam" id="PF13482">
    <property type="entry name" value="RNase_H_2"/>
    <property type="match status" value="1"/>
</dbReference>
<keyword evidence="4" id="KW-1185">Reference proteome</keyword>
<keyword evidence="1" id="KW-0175">Coiled coil</keyword>
<dbReference type="EMBL" id="WBOT01000002">
    <property type="protein sequence ID" value="KAB2333636.1"/>
    <property type="molecule type" value="Genomic_DNA"/>
</dbReference>
<evidence type="ECO:0000313" key="4">
    <source>
        <dbReference type="Proteomes" id="UP000441354"/>
    </source>
</evidence>
<accession>A0A7V7UVT2</accession>
<evidence type="ECO:0000259" key="2">
    <source>
        <dbReference type="Pfam" id="PF13482"/>
    </source>
</evidence>
<dbReference type="OrthoDB" id="9790530at2"/>
<dbReference type="AlphaFoldDB" id="A0A7V7UVT2"/>
<dbReference type="RefSeq" id="WP_151573017.1">
    <property type="nucleotide sequence ID" value="NZ_WBOT01000002.1"/>
</dbReference>
<proteinExistence type="predicted"/>
<feature type="domain" description="YprB ribonuclease H-like" evidence="2">
    <location>
        <begin position="105"/>
        <end position="273"/>
    </location>
</feature>
<dbReference type="InterPro" id="IPR012337">
    <property type="entry name" value="RNaseH-like_sf"/>
</dbReference>
<organism evidence="3 4">
    <name type="scientific">Bacillus mesophilum</name>
    <dbReference type="NCBI Taxonomy" id="1071718"/>
    <lineage>
        <taxon>Bacteria</taxon>
        <taxon>Bacillati</taxon>
        <taxon>Bacillota</taxon>
        <taxon>Bacilli</taxon>
        <taxon>Bacillales</taxon>
        <taxon>Bacillaceae</taxon>
        <taxon>Bacillus</taxon>
    </lineage>
</organism>
<sequence>MNLKNKLNRLKPFLGTEQPKKETIKSSSLHNETEIPFQSEWEKAGFIPFYFDQTYCLVREKRYPLHAKHGTYALNEFIDAVEAWNQTDITHPLSSAGHKPSDLFFFDTETTGLGGGAGNTIFLLGHASIAGDEVIVKQHVLPHPGAEVALYQSFLTSVNYTTMVTYNGKAFDWPQVKTRHTLIRDQVPKLPPFGHFDLYHGARRIWKHQLERMKLSIVEKEILGVQRQDDIPGYLAPMIYYDFLESKNPEGMLGIIRHNEIDILSLISLYTHLSFQLLQFEREQTAKAAYETGRWYAALGETAAAESAFKKLLKSNEPEKFKAKHELAKQYKKNGNVKKALSLWKEVAEYGEPKQMFAACIEIAKFCEHKEKNYTEASKYAHKANRLLRAKQQISIPNNENIQKRLDRLEAKLSKEQSILISMNKK</sequence>
<reference evidence="3 4" key="1">
    <citation type="journal article" date="2014" name="Arch. Microbiol.">
        <title>Bacillus mesophilum sp. nov., strain IITR-54T, a novel 4-chlorobiphenyl dechlorinating bacterium.</title>
        <authorList>
            <person name="Manickam N."/>
            <person name="Singh N.K."/>
            <person name="Bajaj A."/>
            <person name="Kumar R.M."/>
            <person name="Kaur G."/>
            <person name="Kaur N."/>
            <person name="Bala M."/>
            <person name="Kumar A."/>
            <person name="Mayilraj S."/>
        </authorList>
    </citation>
    <scope>NUCLEOTIDE SEQUENCE [LARGE SCALE GENOMIC DNA]</scope>
    <source>
        <strain evidence="3 4">IITR-54</strain>
    </source>
</reference>
<evidence type="ECO:0000256" key="1">
    <source>
        <dbReference type="SAM" id="Coils"/>
    </source>
</evidence>
<dbReference type="PANTHER" id="PTHR38462:SF1">
    <property type="entry name" value="YPRB RIBONUCLEASE H-LIKE DOMAIN-CONTAINING PROTEIN"/>
    <property type="match status" value="1"/>
</dbReference>
<dbReference type="Proteomes" id="UP000441354">
    <property type="component" value="Unassembled WGS sequence"/>
</dbReference>
<dbReference type="Gene3D" id="1.25.40.10">
    <property type="entry name" value="Tetratricopeptide repeat domain"/>
    <property type="match status" value="1"/>
</dbReference>
<dbReference type="SUPFAM" id="SSF48452">
    <property type="entry name" value="TPR-like"/>
    <property type="match status" value="1"/>
</dbReference>